<dbReference type="NCBIfam" id="NF033608">
    <property type="entry name" value="type_I_tox_Fst"/>
    <property type="match status" value="1"/>
</dbReference>
<organism evidence="1 2">
    <name type="scientific">Vagococcus coleopterorum</name>
    <dbReference type="NCBI Taxonomy" id="2714946"/>
    <lineage>
        <taxon>Bacteria</taxon>
        <taxon>Bacillati</taxon>
        <taxon>Bacillota</taxon>
        <taxon>Bacilli</taxon>
        <taxon>Lactobacillales</taxon>
        <taxon>Enterococcaceae</taxon>
        <taxon>Vagococcus</taxon>
    </lineage>
</organism>
<dbReference type="KEGG" id="vah:G7081_07230"/>
<evidence type="ECO:0000313" key="1">
    <source>
        <dbReference type="EMBL" id="QIL46879.1"/>
    </source>
</evidence>
<dbReference type="Proteomes" id="UP000500890">
    <property type="component" value="Chromosome"/>
</dbReference>
<dbReference type="RefSeq" id="WP_166008267.1">
    <property type="nucleotide sequence ID" value="NZ_CP049886.1"/>
</dbReference>
<protein>
    <submittedName>
        <fullName evidence="1">Type I toxin-antitoxin system Fst family toxin</fullName>
    </submittedName>
</protein>
<evidence type="ECO:0000313" key="2">
    <source>
        <dbReference type="Proteomes" id="UP000500890"/>
    </source>
</evidence>
<reference evidence="1 2" key="1">
    <citation type="submission" date="2020-03" db="EMBL/GenBank/DDBJ databases">
        <title>Vagococcus sp. nov., isolated from beetles.</title>
        <authorList>
            <person name="Hyun D.-W."/>
            <person name="Bae J.-W."/>
        </authorList>
    </citation>
    <scope>NUCLEOTIDE SEQUENCE [LARGE SCALE GENOMIC DNA]</scope>
    <source>
        <strain evidence="1 2">HDW17A</strain>
    </source>
</reference>
<sequence length="29" mass="3356">MTLFFSLLIFPIITGIVLKCFSHWLDGKD</sequence>
<name>A0A6G8API5_9ENTE</name>
<accession>A0A6G8API5</accession>
<gene>
    <name evidence="1" type="ORF">G7081_07230</name>
</gene>
<dbReference type="EMBL" id="CP049886">
    <property type="protein sequence ID" value="QIL46879.1"/>
    <property type="molecule type" value="Genomic_DNA"/>
</dbReference>
<dbReference type="AlphaFoldDB" id="A0A6G8API5"/>
<keyword evidence="2" id="KW-1185">Reference proteome</keyword>
<proteinExistence type="predicted"/>